<evidence type="ECO:0000313" key="1">
    <source>
        <dbReference type="EMBL" id="KAJ8940911.1"/>
    </source>
</evidence>
<keyword evidence="2" id="KW-1185">Reference proteome</keyword>
<name>A0AAV8XQN5_9CUCU</name>
<comment type="caution">
    <text evidence="1">The sequence shown here is derived from an EMBL/GenBank/DDBJ whole genome shotgun (WGS) entry which is preliminary data.</text>
</comment>
<protein>
    <submittedName>
        <fullName evidence="1">Uncharacterized protein</fullName>
    </submittedName>
</protein>
<reference evidence="1" key="1">
    <citation type="journal article" date="2023" name="Insect Mol. Biol.">
        <title>Genome sequencing provides insights into the evolution of gene families encoding plant cell wall-degrading enzymes in longhorned beetles.</title>
        <authorList>
            <person name="Shin N.R."/>
            <person name="Okamura Y."/>
            <person name="Kirsch R."/>
            <person name="Pauchet Y."/>
        </authorList>
    </citation>
    <scope>NUCLEOTIDE SEQUENCE</scope>
    <source>
        <strain evidence="1">AMC_N1</strain>
    </source>
</reference>
<proteinExistence type="predicted"/>
<accession>A0AAV8XQN5</accession>
<dbReference type="Proteomes" id="UP001162162">
    <property type="component" value="Unassembled WGS sequence"/>
</dbReference>
<dbReference type="EMBL" id="JAPWTK010000402">
    <property type="protein sequence ID" value="KAJ8940911.1"/>
    <property type="molecule type" value="Genomic_DNA"/>
</dbReference>
<gene>
    <name evidence="1" type="ORF">NQ318_017502</name>
</gene>
<dbReference type="AlphaFoldDB" id="A0AAV8XQN5"/>
<organism evidence="1 2">
    <name type="scientific">Aromia moschata</name>
    <dbReference type="NCBI Taxonomy" id="1265417"/>
    <lineage>
        <taxon>Eukaryota</taxon>
        <taxon>Metazoa</taxon>
        <taxon>Ecdysozoa</taxon>
        <taxon>Arthropoda</taxon>
        <taxon>Hexapoda</taxon>
        <taxon>Insecta</taxon>
        <taxon>Pterygota</taxon>
        <taxon>Neoptera</taxon>
        <taxon>Endopterygota</taxon>
        <taxon>Coleoptera</taxon>
        <taxon>Polyphaga</taxon>
        <taxon>Cucujiformia</taxon>
        <taxon>Chrysomeloidea</taxon>
        <taxon>Cerambycidae</taxon>
        <taxon>Cerambycinae</taxon>
        <taxon>Callichromatini</taxon>
        <taxon>Aromia</taxon>
    </lineage>
</organism>
<evidence type="ECO:0000313" key="2">
    <source>
        <dbReference type="Proteomes" id="UP001162162"/>
    </source>
</evidence>
<sequence length="76" mass="8468">MCNTDADDVNTSNTQNNNRPTLVMTDLFLVINIKYYQAVSKMRHWCSVEFKNSSSISSIIECTRLCCTIAAAVASN</sequence>